<dbReference type="PANTHER" id="PTHR32347:SF23">
    <property type="entry name" value="BLL5650 PROTEIN"/>
    <property type="match status" value="1"/>
</dbReference>
<feature type="transmembrane region" description="Helical" evidence="4">
    <location>
        <begin position="12"/>
        <end position="32"/>
    </location>
</feature>
<gene>
    <name evidence="6" type="ORF">EV378_2689</name>
</gene>
<dbReference type="InterPro" id="IPR058647">
    <property type="entry name" value="BSH_CzcB-like"/>
</dbReference>
<feature type="compositionally biased region" description="Gly residues" evidence="3">
    <location>
        <begin position="194"/>
        <end position="228"/>
    </location>
</feature>
<comment type="caution">
    <text evidence="6">The sequence shown here is derived from an EMBL/GenBank/DDBJ whole genome shotgun (WGS) entry which is preliminary data.</text>
</comment>
<dbReference type="OrthoDB" id="3563414at2"/>
<keyword evidence="4" id="KW-1133">Transmembrane helix</keyword>
<keyword evidence="4" id="KW-0472">Membrane</keyword>
<organism evidence="6 7">
    <name type="scientific">Pseudonocardia endophytica</name>
    <dbReference type="NCBI Taxonomy" id="401976"/>
    <lineage>
        <taxon>Bacteria</taxon>
        <taxon>Bacillati</taxon>
        <taxon>Actinomycetota</taxon>
        <taxon>Actinomycetes</taxon>
        <taxon>Pseudonocardiales</taxon>
        <taxon>Pseudonocardiaceae</taxon>
        <taxon>Pseudonocardia</taxon>
    </lineage>
</organism>
<feature type="region of interest" description="Disordered" evidence="3">
    <location>
        <begin position="395"/>
        <end position="434"/>
    </location>
</feature>
<dbReference type="InterPro" id="IPR050465">
    <property type="entry name" value="UPF0194_transport"/>
</dbReference>
<feature type="compositionally biased region" description="Low complexity" evidence="3">
    <location>
        <begin position="229"/>
        <end position="238"/>
    </location>
</feature>
<accession>A0A4R1HVS1</accession>
<proteinExistence type="predicted"/>
<evidence type="ECO:0000313" key="6">
    <source>
        <dbReference type="EMBL" id="TCK26844.1"/>
    </source>
</evidence>
<dbReference type="EMBL" id="SMFZ01000001">
    <property type="protein sequence ID" value="TCK26844.1"/>
    <property type="molecule type" value="Genomic_DNA"/>
</dbReference>
<feature type="compositionally biased region" description="Gly residues" evidence="3">
    <location>
        <begin position="400"/>
        <end position="434"/>
    </location>
</feature>
<dbReference type="GO" id="GO:0030313">
    <property type="term" value="C:cell envelope"/>
    <property type="evidence" value="ECO:0007669"/>
    <property type="project" value="UniProtKB-SubCell"/>
</dbReference>
<evidence type="ECO:0000259" key="5">
    <source>
        <dbReference type="Pfam" id="PF25973"/>
    </source>
</evidence>
<dbReference type="Gene3D" id="2.40.30.170">
    <property type="match status" value="1"/>
</dbReference>
<protein>
    <submittedName>
        <fullName evidence="6">Multidrug efflux pump subunit AcrA (Membrane-fusion protein)</fullName>
    </submittedName>
</protein>
<dbReference type="Gene3D" id="2.40.50.100">
    <property type="match status" value="1"/>
</dbReference>
<dbReference type="AlphaFoldDB" id="A0A4R1HVS1"/>
<evidence type="ECO:0000256" key="3">
    <source>
        <dbReference type="SAM" id="MobiDB-lite"/>
    </source>
</evidence>
<feature type="region of interest" description="Disordered" evidence="3">
    <location>
        <begin position="181"/>
        <end position="238"/>
    </location>
</feature>
<dbReference type="PANTHER" id="PTHR32347">
    <property type="entry name" value="EFFLUX SYSTEM COMPONENT YKNX-RELATED"/>
    <property type="match status" value="1"/>
</dbReference>
<evidence type="ECO:0000256" key="1">
    <source>
        <dbReference type="ARBA" id="ARBA00004196"/>
    </source>
</evidence>
<name>A0A4R1HVS1_PSEEN</name>
<evidence type="ECO:0000256" key="2">
    <source>
        <dbReference type="ARBA" id="ARBA00023054"/>
    </source>
</evidence>
<comment type="subcellular location">
    <subcellularLocation>
        <location evidence="1">Cell envelope</location>
    </subcellularLocation>
</comment>
<dbReference type="RefSeq" id="WP_132424687.1">
    <property type="nucleotide sequence ID" value="NZ_SMFZ01000001.1"/>
</dbReference>
<evidence type="ECO:0000313" key="7">
    <source>
        <dbReference type="Proteomes" id="UP000295560"/>
    </source>
</evidence>
<sequence>MPAVREHLTRRRVLVAIGILVVVIAAVVVWVTRSSAATPEPRFGMVTTGSVHRTVGASGTIAPAQEADLDFGAAGKVTSVPVKVGDTVAAGQTLATIDAASLPSQVAQAKATLASAQAKVDADSGASAAQRDADEAAVTAAQAQLDEARQSLSGATLTAPFAGTVAAVDLTVGQQIAGGASGGGSGAAAASSGSGSGGGGGTSGSGGGAGSASGGGGGASGSSAGGSGASTSSASGSSTSQIVVVSTNTFEVDASVDDTQISQVRTGQQVMITPNGATTPVAGTVSTVGLVATTTTGVATYPVTITVSGTPDGLHDGASAQVQIVVEQATNVLVAPTAAVHQENGGTVVREERDGQQVPVLVTVGLSSDGNSQISGPGVHDGMRIVVPAAPAADPAATAGSGGGGFGGGGPFGGGGGAGGDGNGRTGTGQGGGG</sequence>
<feature type="domain" description="CzcB-like barrel-sandwich hybrid" evidence="5">
    <location>
        <begin position="73"/>
        <end position="177"/>
    </location>
</feature>
<keyword evidence="7" id="KW-1185">Reference proteome</keyword>
<dbReference type="SUPFAM" id="SSF111369">
    <property type="entry name" value="HlyD-like secretion proteins"/>
    <property type="match status" value="1"/>
</dbReference>
<evidence type="ECO:0000256" key="4">
    <source>
        <dbReference type="SAM" id="Phobius"/>
    </source>
</evidence>
<dbReference type="Pfam" id="PF25973">
    <property type="entry name" value="BSH_CzcB"/>
    <property type="match status" value="1"/>
</dbReference>
<reference evidence="6 7" key="1">
    <citation type="submission" date="2019-03" db="EMBL/GenBank/DDBJ databases">
        <title>Sequencing the genomes of 1000 actinobacteria strains.</title>
        <authorList>
            <person name="Klenk H.-P."/>
        </authorList>
    </citation>
    <scope>NUCLEOTIDE SEQUENCE [LARGE SCALE GENOMIC DNA]</scope>
    <source>
        <strain evidence="6 7">DSM 44969</strain>
    </source>
</reference>
<dbReference type="Proteomes" id="UP000295560">
    <property type="component" value="Unassembled WGS sequence"/>
</dbReference>
<keyword evidence="2" id="KW-0175">Coiled coil</keyword>
<keyword evidence="4" id="KW-0812">Transmembrane</keyword>